<dbReference type="Proteomes" id="UP000001947">
    <property type="component" value="Chromosome"/>
</dbReference>
<evidence type="ECO:0000313" key="2">
    <source>
        <dbReference type="EMBL" id="ABD79987.1"/>
    </source>
</evidence>
<keyword evidence="1" id="KW-0812">Transmembrane</keyword>
<keyword evidence="3" id="KW-1185">Reference proteome</keyword>
<reference evidence="2 3" key="1">
    <citation type="journal article" date="2008" name="PLoS Genet.">
        <title>Complete genome sequence of the complex carbohydrate-degrading marine bacterium, Saccharophagus degradans strain 2-40 T.</title>
        <authorList>
            <person name="Weiner R.M."/>
            <person name="Taylor L.E.II."/>
            <person name="Henrissat B."/>
            <person name="Hauser L."/>
            <person name="Land M."/>
            <person name="Coutinho P.M."/>
            <person name="Rancurel C."/>
            <person name="Saunders E.H."/>
            <person name="Longmire A.G."/>
            <person name="Zhang H."/>
            <person name="Bayer E.A."/>
            <person name="Gilbert H.J."/>
            <person name="Larimer F."/>
            <person name="Zhulin I.B."/>
            <person name="Ekborg N.A."/>
            <person name="Lamed R."/>
            <person name="Richardson P.M."/>
            <person name="Borovok I."/>
            <person name="Hutcheson S."/>
        </authorList>
    </citation>
    <scope>NUCLEOTIDE SEQUENCE [LARGE SCALE GENOMIC DNA]</scope>
    <source>
        <strain evidence="3">2-40 / ATCC 43961 / DSM 17024</strain>
    </source>
</reference>
<organism evidence="2 3">
    <name type="scientific">Saccharophagus degradans (strain 2-40 / ATCC 43961 / DSM 17024)</name>
    <dbReference type="NCBI Taxonomy" id="203122"/>
    <lineage>
        <taxon>Bacteria</taxon>
        <taxon>Pseudomonadati</taxon>
        <taxon>Pseudomonadota</taxon>
        <taxon>Gammaproteobacteria</taxon>
        <taxon>Cellvibrionales</taxon>
        <taxon>Cellvibrionaceae</taxon>
        <taxon>Saccharophagus</taxon>
    </lineage>
</organism>
<evidence type="ECO:0008006" key="4">
    <source>
        <dbReference type="Google" id="ProtNLM"/>
    </source>
</evidence>
<accession>Q21MU2</accession>
<dbReference type="eggNOG" id="ENOG502ZCUF">
    <property type="taxonomic scope" value="Bacteria"/>
</dbReference>
<dbReference type="HOGENOM" id="CLU_118626_0_0_6"/>
<gene>
    <name evidence="2" type="ordered locus">Sde_0725</name>
</gene>
<name>Q21MU2_SACD2</name>
<keyword evidence="1" id="KW-1133">Transmembrane helix</keyword>
<feature type="transmembrane region" description="Helical" evidence="1">
    <location>
        <begin position="79"/>
        <end position="99"/>
    </location>
</feature>
<proteinExistence type="predicted"/>
<sequence length="202" mass="22515">MYMCFIQALFIKHPALEASMIRHYFISDDLDDLNAVEQELLEAGIDPAQLRVLSDHNQSNAHKVDEVDSLSRRDIIHSGLVGGVIGLGVAAIIIGVGYYSGASSLETWLPFIFLSIVVACFCTWEGGLFGIQVSNIQFRRFESLVQQGYHVLLIDMKKVQDENIRQIVEKHPKLQDAGTGQGRPDWVVSSHKNMSAFIKAMP</sequence>
<dbReference type="EMBL" id="CP000282">
    <property type="protein sequence ID" value="ABD79987.1"/>
    <property type="molecule type" value="Genomic_DNA"/>
</dbReference>
<dbReference type="AlphaFoldDB" id="Q21MU2"/>
<dbReference type="KEGG" id="sde:Sde_0725"/>
<protein>
    <recommendedName>
        <fullName evidence="4">NAD/FAD-utilizing enzyme</fullName>
    </recommendedName>
</protein>
<feature type="transmembrane region" description="Helical" evidence="1">
    <location>
        <begin position="111"/>
        <end position="131"/>
    </location>
</feature>
<evidence type="ECO:0000256" key="1">
    <source>
        <dbReference type="SAM" id="Phobius"/>
    </source>
</evidence>
<dbReference type="STRING" id="203122.Sde_0725"/>
<evidence type="ECO:0000313" key="3">
    <source>
        <dbReference type="Proteomes" id="UP000001947"/>
    </source>
</evidence>
<keyword evidence="1" id="KW-0472">Membrane</keyword>